<reference evidence="1 2" key="1">
    <citation type="submission" date="2016-10" db="EMBL/GenBank/DDBJ databases">
        <authorList>
            <person name="Varghese N."/>
            <person name="Submissions S."/>
        </authorList>
    </citation>
    <scope>NUCLEOTIDE SEQUENCE [LARGE SCALE GENOMIC DNA]</scope>
    <source>
        <strain evidence="1 2">DSM 2260</strain>
    </source>
</reference>
<accession>A0ABY0MSH5</accession>
<dbReference type="EMBL" id="FNAJ01000006">
    <property type="protein sequence ID" value="SDE36713.1"/>
    <property type="molecule type" value="Genomic_DNA"/>
</dbReference>
<name>A0ABY0MSH5_9BACT</name>
<organism evidence="1 2">
    <name type="scientific">Myxococcus virescens</name>
    <dbReference type="NCBI Taxonomy" id="83456"/>
    <lineage>
        <taxon>Bacteria</taxon>
        <taxon>Pseudomonadati</taxon>
        <taxon>Myxococcota</taxon>
        <taxon>Myxococcia</taxon>
        <taxon>Myxococcales</taxon>
        <taxon>Cystobacterineae</taxon>
        <taxon>Myxococcaceae</taxon>
        <taxon>Myxococcus</taxon>
    </lineage>
</organism>
<dbReference type="Proteomes" id="UP000198717">
    <property type="component" value="Unassembled WGS sequence"/>
</dbReference>
<keyword evidence="2" id="KW-1185">Reference proteome</keyword>
<evidence type="ECO:0000313" key="2">
    <source>
        <dbReference type="Proteomes" id="UP000198717"/>
    </source>
</evidence>
<evidence type="ECO:0000313" key="1">
    <source>
        <dbReference type="EMBL" id="SDE36713.1"/>
    </source>
</evidence>
<dbReference type="RefSeq" id="WP_244171863.1">
    <property type="nucleotide sequence ID" value="NZ_BJVY01000004.1"/>
</dbReference>
<proteinExistence type="predicted"/>
<comment type="caution">
    <text evidence="1">The sequence shown here is derived from an EMBL/GenBank/DDBJ whole genome shotgun (WGS) entry which is preliminary data.</text>
</comment>
<gene>
    <name evidence="1" type="ORF">SAMN04488504_106194</name>
</gene>
<sequence>MRTYFAHIYVLSTELMDSTAEFREAFWKQDLRLPRGVELLRQDVFLLPRRGPGGQAIYELAEVVLPQVRVPVLMAYRAPLLPADVHSLRERLRAASVALDQRDGTAERLPVVRIPMIATDSASAGVIAACEQEDVALVDQRGTFFLRSGSTFIRVQGREPSQRRPREPVFHGKGCRIVRTLLQSPGEAQTVRALSERTQTSYSYAYGVVRHLVLDGYVEPVGKRSGFRLRAPVRLLRAWMASGEKTSVTLDGFNAPSTTPELLGKGLERLRAQGIRGIYTLASALLPEERFVSGLPHGLYLTGSIDAAVEAFGLRRLMPHNFWVLRAEPSAETDAGGVFFSPRTLPHGLGVALPQLTVDFHQSGGRGKEQADELVQRFARALPISEEAP</sequence>
<protein>
    <recommendedName>
        <fullName evidence="3">HTH iclR-type domain-containing protein</fullName>
    </recommendedName>
</protein>
<evidence type="ECO:0008006" key="3">
    <source>
        <dbReference type="Google" id="ProtNLM"/>
    </source>
</evidence>